<keyword evidence="2" id="KW-1185">Reference proteome</keyword>
<evidence type="ECO:0000313" key="1">
    <source>
        <dbReference type="EMBL" id="CAL5223890.1"/>
    </source>
</evidence>
<reference evidence="1 2" key="1">
    <citation type="submission" date="2024-06" db="EMBL/GenBank/DDBJ databases">
        <authorList>
            <person name="Kraege A."/>
            <person name="Thomma B."/>
        </authorList>
    </citation>
    <scope>NUCLEOTIDE SEQUENCE [LARGE SCALE GENOMIC DNA]</scope>
</reference>
<evidence type="ECO:0000313" key="2">
    <source>
        <dbReference type="Proteomes" id="UP001497392"/>
    </source>
</evidence>
<proteinExistence type="predicted"/>
<dbReference type="Proteomes" id="UP001497392">
    <property type="component" value="Unassembled WGS sequence"/>
</dbReference>
<sequence>MMECHPRNPSLTQQRKLVKHRQPVRIHVRAGAKKVCSCVAHSGWLSWVLIATTLIDWLEICPIIKGRVQLTNTDALKGKGRDWTCPLGVAPGSKLQQLMREDRASNLPSAKKQE</sequence>
<organism evidence="1 2">
    <name type="scientific">Coccomyxa viridis</name>
    <dbReference type="NCBI Taxonomy" id="1274662"/>
    <lineage>
        <taxon>Eukaryota</taxon>
        <taxon>Viridiplantae</taxon>
        <taxon>Chlorophyta</taxon>
        <taxon>core chlorophytes</taxon>
        <taxon>Trebouxiophyceae</taxon>
        <taxon>Trebouxiophyceae incertae sedis</taxon>
        <taxon>Coccomyxaceae</taxon>
        <taxon>Coccomyxa</taxon>
    </lineage>
</organism>
<comment type="caution">
    <text evidence="1">The sequence shown here is derived from an EMBL/GenBank/DDBJ whole genome shotgun (WGS) entry which is preliminary data.</text>
</comment>
<protein>
    <submittedName>
        <fullName evidence="1">G6484 protein</fullName>
    </submittedName>
</protein>
<dbReference type="EMBL" id="CAXHTA020000009">
    <property type="protein sequence ID" value="CAL5223890.1"/>
    <property type="molecule type" value="Genomic_DNA"/>
</dbReference>
<name>A0ABP1FZF7_9CHLO</name>
<gene>
    <name evidence="1" type="primary">g6484</name>
    <name evidence="1" type="ORF">VP750_LOCUS5549</name>
</gene>
<accession>A0ABP1FZF7</accession>